<reference evidence="4" key="1">
    <citation type="submission" date="2014-09" db="EMBL/GenBank/DDBJ databases">
        <authorList>
            <person name="Magalhaes I.L.F."/>
            <person name="Oliveira U."/>
            <person name="Santos F.R."/>
            <person name="Vidigal T.H.D.A."/>
            <person name="Brescovit A.D."/>
            <person name="Santos A.J."/>
        </authorList>
    </citation>
    <scope>NUCLEOTIDE SEQUENCE</scope>
    <source>
        <tissue evidence="4">Shoot tissue taken approximately 20 cm above the soil surface</tissue>
    </source>
</reference>
<sequence>MEMEAEAERKKCAQILEAEGSVLGQANRAEGVAVAILIKAEATAHGIKLVSEAMTKEGSTEAASLGIAEQYIEAFADLSKTNNTILLPSDSGNMASLFAHALKDIIAHSPVQPRAGHAHIEVEESEGETGPAAQPSETSNMTPAHPALSCA</sequence>
<evidence type="ECO:0000259" key="3">
    <source>
        <dbReference type="Pfam" id="PF16200"/>
    </source>
</evidence>
<evidence type="ECO:0000256" key="2">
    <source>
        <dbReference type="SAM" id="MobiDB-lite"/>
    </source>
</evidence>
<dbReference type="AlphaFoldDB" id="A0A0A9GAE8"/>
<comment type="similarity">
    <text evidence="1">Belongs to the band 7/mec-2 family.</text>
</comment>
<feature type="domain" description="STML2-like C-terminal extension" evidence="3">
    <location>
        <begin position="49"/>
        <end position="103"/>
    </location>
</feature>
<dbReference type="InterPro" id="IPR050710">
    <property type="entry name" value="Band7/mec-2_domain"/>
</dbReference>
<dbReference type="GO" id="GO:0005739">
    <property type="term" value="C:mitochondrion"/>
    <property type="evidence" value="ECO:0007669"/>
    <property type="project" value="TreeGrafter"/>
</dbReference>
<name>A0A0A9GAE8_ARUDO</name>
<dbReference type="Pfam" id="PF16200">
    <property type="entry name" value="Band_7_C"/>
    <property type="match status" value="1"/>
</dbReference>
<protein>
    <recommendedName>
        <fullName evidence="3">STML2-like C-terminal extension domain-containing protein</fullName>
    </recommendedName>
</protein>
<dbReference type="PANTHER" id="PTHR43327:SF10">
    <property type="entry name" value="STOMATIN-LIKE PROTEIN 2, MITOCHONDRIAL"/>
    <property type="match status" value="1"/>
</dbReference>
<evidence type="ECO:0000313" key="4">
    <source>
        <dbReference type="EMBL" id="JAE20444.1"/>
    </source>
</evidence>
<reference evidence="4" key="2">
    <citation type="journal article" date="2015" name="Data Brief">
        <title>Shoot transcriptome of the giant reed, Arundo donax.</title>
        <authorList>
            <person name="Barrero R.A."/>
            <person name="Guerrero F.D."/>
            <person name="Moolhuijzen P."/>
            <person name="Goolsby J.A."/>
            <person name="Tidwell J."/>
            <person name="Bellgard S.E."/>
            <person name="Bellgard M.I."/>
        </authorList>
    </citation>
    <scope>NUCLEOTIDE SEQUENCE</scope>
    <source>
        <tissue evidence="4">Shoot tissue taken approximately 20 cm above the soil surface</tissue>
    </source>
</reference>
<proteinExistence type="inferred from homology"/>
<dbReference type="EMBL" id="GBRH01177452">
    <property type="protein sequence ID" value="JAE20444.1"/>
    <property type="molecule type" value="Transcribed_RNA"/>
</dbReference>
<dbReference type="PANTHER" id="PTHR43327">
    <property type="entry name" value="STOMATIN-LIKE PROTEIN 2, MITOCHONDRIAL"/>
    <property type="match status" value="1"/>
</dbReference>
<dbReference type="GO" id="GO:0007005">
    <property type="term" value="P:mitochondrion organization"/>
    <property type="evidence" value="ECO:0007669"/>
    <property type="project" value="TreeGrafter"/>
</dbReference>
<accession>A0A0A9GAE8</accession>
<feature type="region of interest" description="Disordered" evidence="2">
    <location>
        <begin position="122"/>
        <end position="151"/>
    </location>
</feature>
<evidence type="ECO:0000256" key="1">
    <source>
        <dbReference type="ARBA" id="ARBA00008164"/>
    </source>
</evidence>
<organism evidence="4">
    <name type="scientific">Arundo donax</name>
    <name type="common">Giant reed</name>
    <name type="synonym">Donax arundinaceus</name>
    <dbReference type="NCBI Taxonomy" id="35708"/>
    <lineage>
        <taxon>Eukaryota</taxon>
        <taxon>Viridiplantae</taxon>
        <taxon>Streptophyta</taxon>
        <taxon>Embryophyta</taxon>
        <taxon>Tracheophyta</taxon>
        <taxon>Spermatophyta</taxon>
        <taxon>Magnoliopsida</taxon>
        <taxon>Liliopsida</taxon>
        <taxon>Poales</taxon>
        <taxon>Poaceae</taxon>
        <taxon>PACMAD clade</taxon>
        <taxon>Arundinoideae</taxon>
        <taxon>Arundineae</taxon>
        <taxon>Arundo</taxon>
    </lineage>
</organism>
<dbReference type="InterPro" id="IPR032435">
    <property type="entry name" value="STML2-like_C"/>
</dbReference>